<dbReference type="GO" id="GO:0003866">
    <property type="term" value="F:3-phosphoshikimate 1-carboxyvinyltransferase activity"/>
    <property type="evidence" value="ECO:0007669"/>
    <property type="project" value="UniProtKB-EC"/>
</dbReference>
<dbReference type="UniPathway" id="UPA00053">
    <property type="reaction ID" value="UER00089"/>
</dbReference>
<dbReference type="PROSITE" id="PS00885">
    <property type="entry name" value="EPSP_SYNTHASE_2"/>
    <property type="match status" value="1"/>
</dbReference>
<keyword evidence="5" id="KW-0028">Amino-acid biosynthesis</keyword>
<dbReference type="PROSITE" id="PS00104">
    <property type="entry name" value="EPSP_SYNTHASE_1"/>
    <property type="match status" value="1"/>
</dbReference>
<evidence type="ECO:0000256" key="4">
    <source>
        <dbReference type="ARBA" id="ARBA00022490"/>
    </source>
</evidence>
<evidence type="ECO:0000259" key="9">
    <source>
        <dbReference type="Pfam" id="PF00275"/>
    </source>
</evidence>
<accession>A0A1J5QES5</accession>
<evidence type="ECO:0000256" key="2">
    <source>
        <dbReference type="ARBA" id="ARBA00009948"/>
    </source>
</evidence>
<comment type="pathway">
    <text evidence="1">Metabolic intermediate biosynthesis; chorismate biosynthesis; chorismate from D-erythrose 4-phosphate and phosphoenolpyruvate: step 6/7.</text>
</comment>
<evidence type="ECO:0000256" key="3">
    <source>
        <dbReference type="ARBA" id="ARBA00012450"/>
    </source>
</evidence>
<protein>
    <recommendedName>
        <fullName evidence="3">3-phosphoshikimate 1-carboxyvinyltransferase</fullName>
        <ecNumber evidence="3">2.5.1.19</ecNumber>
    </recommendedName>
</protein>
<dbReference type="EC" id="2.5.1.19" evidence="3"/>
<keyword evidence="6 10" id="KW-0808">Transferase</keyword>
<evidence type="ECO:0000256" key="7">
    <source>
        <dbReference type="ARBA" id="ARBA00023141"/>
    </source>
</evidence>
<dbReference type="NCBIfam" id="TIGR01356">
    <property type="entry name" value="aroA"/>
    <property type="match status" value="1"/>
</dbReference>
<evidence type="ECO:0000256" key="1">
    <source>
        <dbReference type="ARBA" id="ARBA00004811"/>
    </source>
</evidence>
<dbReference type="GO" id="GO:0009423">
    <property type="term" value="P:chorismate biosynthetic process"/>
    <property type="evidence" value="ECO:0007669"/>
    <property type="project" value="UniProtKB-UniPathway"/>
</dbReference>
<dbReference type="PIRSF" id="PIRSF000505">
    <property type="entry name" value="EPSPS"/>
    <property type="match status" value="1"/>
</dbReference>
<dbReference type="GO" id="GO:0009073">
    <property type="term" value="P:aromatic amino acid family biosynthetic process"/>
    <property type="evidence" value="ECO:0007669"/>
    <property type="project" value="UniProtKB-KW"/>
</dbReference>
<dbReference type="GO" id="GO:0008652">
    <property type="term" value="P:amino acid biosynthetic process"/>
    <property type="evidence" value="ECO:0007669"/>
    <property type="project" value="UniProtKB-KW"/>
</dbReference>
<reference evidence="10" key="1">
    <citation type="submission" date="2016-10" db="EMBL/GenBank/DDBJ databases">
        <title>Sequence of Gallionella enrichment culture.</title>
        <authorList>
            <person name="Poehlein A."/>
            <person name="Muehling M."/>
            <person name="Daniel R."/>
        </authorList>
    </citation>
    <scope>NUCLEOTIDE SEQUENCE</scope>
</reference>
<dbReference type="PANTHER" id="PTHR21090">
    <property type="entry name" value="AROM/DEHYDROQUINATE SYNTHASE"/>
    <property type="match status" value="1"/>
</dbReference>
<dbReference type="InterPro" id="IPR013792">
    <property type="entry name" value="RNA3'P_cycl/enolpyr_Trfase_a/b"/>
</dbReference>
<dbReference type="EMBL" id="MLJW01001388">
    <property type="protein sequence ID" value="OIQ78495.1"/>
    <property type="molecule type" value="Genomic_DNA"/>
</dbReference>
<comment type="caution">
    <text evidence="10">The sequence shown here is derived from an EMBL/GenBank/DDBJ whole genome shotgun (WGS) entry which is preliminary data.</text>
</comment>
<evidence type="ECO:0000313" key="10">
    <source>
        <dbReference type="EMBL" id="OIQ78495.1"/>
    </source>
</evidence>
<comment type="catalytic activity">
    <reaction evidence="8">
        <text>3-phosphoshikimate + phosphoenolpyruvate = 5-O-(1-carboxyvinyl)-3-phosphoshikimate + phosphate</text>
        <dbReference type="Rhea" id="RHEA:21256"/>
        <dbReference type="ChEBI" id="CHEBI:43474"/>
        <dbReference type="ChEBI" id="CHEBI:57701"/>
        <dbReference type="ChEBI" id="CHEBI:58702"/>
        <dbReference type="ChEBI" id="CHEBI:145989"/>
        <dbReference type="EC" id="2.5.1.19"/>
    </reaction>
    <physiologicalReaction direction="left-to-right" evidence="8">
        <dbReference type="Rhea" id="RHEA:21257"/>
    </physiologicalReaction>
</comment>
<evidence type="ECO:0000256" key="8">
    <source>
        <dbReference type="ARBA" id="ARBA00044633"/>
    </source>
</evidence>
<dbReference type="InterPro" id="IPR006264">
    <property type="entry name" value="EPSP_synthase"/>
</dbReference>
<dbReference type="CDD" id="cd01556">
    <property type="entry name" value="EPSP_synthase"/>
    <property type="match status" value="1"/>
</dbReference>
<dbReference type="FunFam" id="3.65.10.10:FF:000010">
    <property type="entry name" value="3-phosphoshikimate 1-carboxyvinyltransferase"/>
    <property type="match status" value="1"/>
</dbReference>
<evidence type="ECO:0000256" key="5">
    <source>
        <dbReference type="ARBA" id="ARBA00022605"/>
    </source>
</evidence>
<name>A0A1J5QES5_9ZZZZ</name>
<dbReference type="InterPro" id="IPR023193">
    <property type="entry name" value="EPSP_synthase_CS"/>
</dbReference>
<dbReference type="FunFam" id="3.65.10.10:FF:000011">
    <property type="entry name" value="3-phosphoshikimate 1-carboxyvinyltransferase"/>
    <property type="match status" value="1"/>
</dbReference>
<organism evidence="10">
    <name type="scientific">mine drainage metagenome</name>
    <dbReference type="NCBI Taxonomy" id="410659"/>
    <lineage>
        <taxon>unclassified sequences</taxon>
        <taxon>metagenomes</taxon>
        <taxon>ecological metagenomes</taxon>
    </lineage>
</organism>
<dbReference type="HAMAP" id="MF_00210">
    <property type="entry name" value="EPSP_synth"/>
    <property type="match status" value="1"/>
</dbReference>
<dbReference type="InterPro" id="IPR001986">
    <property type="entry name" value="Enolpyruvate_Tfrase_dom"/>
</dbReference>
<sequence length="445" mass="45728">MTTAPTPPPAVAPSESRAWPAPHVAGARPLTATVEVPGSKSLTNRYLVRAALADGPGLLRGALRSRDTALMSTALRGLGVGLDDVDAGTPRASPDMTITPGPLRGGTPIDCGLAGTVMRFLPAVAALADGPVRFDGDPGARIRPMGPILSALRSIGVTVRDDGEPGFLPFTVVGHGRVRGGSVDLDASASSQFVSGLLLAAARFDQGLTVRHTGATLPSLPHIEMTVAVLRAAGVEVDASRPAIWQVAPGPIRAHDVRVEPDLSNAAPFLCAAMVVGGTVSVPGWPTSTTQPGALLPEILTAMGADTRLTGDVMSVSGTGAVHGIDLDLHDAGELAPTIAALAALADSPTRLRGIAHLRGHETDRLAALATEITRLGGQAEQTSDGLVITPRPMTGTVVRTYHDHRMATAAALIGLRVPGVLVEDVATTSKTLPDFVGMWERMLG</sequence>
<proteinExistence type="inferred from homology"/>
<keyword evidence="4" id="KW-0963">Cytoplasm</keyword>
<dbReference type="Gene3D" id="3.65.10.10">
    <property type="entry name" value="Enolpyruvate transferase domain"/>
    <property type="match status" value="2"/>
</dbReference>
<comment type="similarity">
    <text evidence="2">Belongs to the EPSP synthase family.</text>
</comment>
<dbReference type="PANTHER" id="PTHR21090:SF5">
    <property type="entry name" value="PENTAFUNCTIONAL AROM POLYPEPTIDE"/>
    <property type="match status" value="1"/>
</dbReference>
<dbReference type="InterPro" id="IPR036968">
    <property type="entry name" value="Enolpyruvate_Tfrase_sf"/>
</dbReference>
<dbReference type="SUPFAM" id="SSF55205">
    <property type="entry name" value="EPT/RTPC-like"/>
    <property type="match status" value="1"/>
</dbReference>
<dbReference type="AlphaFoldDB" id="A0A1J5QES5"/>
<evidence type="ECO:0000256" key="6">
    <source>
        <dbReference type="ARBA" id="ARBA00022679"/>
    </source>
</evidence>
<dbReference type="Pfam" id="PF00275">
    <property type="entry name" value="EPSP_synthase"/>
    <property type="match status" value="1"/>
</dbReference>
<feature type="domain" description="Enolpyruvate transferase" evidence="9">
    <location>
        <begin position="26"/>
        <end position="438"/>
    </location>
</feature>
<keyword evidence="7" id="KW-0057">Aromatic amino acid biosynthesis</keyword>
<gene>
    <name evidence="10" type="primary">aroA_11</name>
    <name evidence="10" type="ORF">GALL_397940</name>
</gene>